<dbReference type="EMBL" id="SNSC02000017">
    <property type="protein sequence ID" value="TID17165.1"/>
    <property type="molecule type" value="Genomic_DNA"/>
</dbReference>
<protein>
    <submittedName>
        <fullName evidence="2">Gb</fullName>
    </submittedName>
</protein>
<accession>A0A4Z1NV09</accession>
<gene>
    <name evidence="2" type="ORF">E6O75_ATG09931</name>
</gene>
<dbReference type="OrthoDB" id="2322499at2759"/>
<feature type="compositionally biased region" description="Polar residues" evidence="1">
    <location>
        <begin position="443"/>
        <end position="469"/>
    </location>
</feature>
<feature type="region of interest" description="Disordered" evidence="1">
    <location>
        <begin position="443"/>
        <end position="529"/>
    </location>
</feature>
<dbReference type="STRING" id="86259.A0A4Z1NV09"/>
<feature type="compositionally biased region" description="Basic and acidic residues" evidence="1">
    <location>
        <begin position="502"/>
        <end position="520"/>
    </location>
</feature>
<feature type="compositionally biased region" description="Acidic residues" evidence="1">
    <location>
        <begin position="1"/>
        <end position="10"/>
    </location>
</feature>
<dbReference type="CDD" id="cd09917">
    <property type="entry name" value="F-box_SF"/>
    <property type="match status" value="1"/>
</dbReference>
<feature type="compositionally biased region" description="Polar residues" evidence="1">
    <location>
        <begin position="290"/>
        <end position="300"/>
    </location>
</feature>
<dbReference type="Proteomes" id="UP000298493">
    <property type="component" value="Unassembled WGS sequence"/>
</dbReference>
<feature type="region of interest" description="Disordered" evidence="1">
    <location>
        <begin position="279"/>
        <end position="354"/>
    </location>
</feature>
<organism evidence="2 3">
    <name type="scientific">Venturia nashicola</name>
    <dbReference type="NCBI Taxonomy" id="86259"/>
    <lineage>
        <taxon>Eukaryota</taxon>
        <taxon>Fungi</taxon>
        <taxon>Dikarya</taxon>
        <taxon>Ascomycota</taxon>
        <taxon>Pezizomycotina</taxon>
        <taxon>Dothideomycetes</taxon>
        <taxon>Pleosporomycetidae</taxon>
        <taxon>Venturiales</taxon>
        <taxon>Venturiaceae</taxon>
        <taxon>Venturia</taxon>
    </lineage>
</organism>
<evidence type="ECO:0000313" key="3">
    <source>
        <dbReference type="Proteomes" id="UP000298493"/>
    </source>
</evidence>
<reference evidence="2 3" key="1">
    <citation type="submission" date="2019-04" db="EMBL/GenBank/DDBJ databases">
        <title>High contiguity whole genome sequence and gene annotation resource for two Venturia nashicola isolates.</title>
        <authorList>
            <person name="Prokchorchik M."/>
            <person name="Won K."/>
            <person name="Lee Y."/>
            <person name="Choi E.D."/>
            <person name="Segonzac C."/>
            <person name="Sohn K.H."/>
        </authorList>
    </citation>
    <scope>NUCLEOTIDE SEQUENCE [LARGE SCALE GENOMIC DNA]</scope>
    <source>
        <strain evidence="2 3">PRI2</strain>
    </source>
</reference>
<name>A0A4Z1NV09_9PEZI</name>
<dbReference type="AlphaFoldDB" id="A0A4Z1NV09"/>
<comment type="caution">
    <text evidence="2">The sequence shown here is derived from an EMBL/GenBank/DDBJ whole genome shotgun (WGS) entry which is preliminary data.</text>
</comment>
<evidence type="ECO:0000313" key="2">
    <source>
        <dbReference type="EMBL" id="TID17165.1"/>
    </source>
</evidence>
<feature type="compositionally biased region" description="Polar residues" evidence="1">
    <location>
        <begin position="336"/>
        <end position="345"/>
    </location>
</feature>
<proteinExistence type="predicted"/>
<keyword evidence="3" id="KW-1185">Reference proteome</keyword>
<feature type="compositionally biased region" description="Low complexity" evidence="1">
    <location>
        <begin position="20"/>
        <end position="34"/>
    </location>
</feature>
<feature type="region of interest" description="Disordered" evidence="1">
    <location>
        <begin position="1"/>
        <end position="89"/>
    </location>
</feature>
<feature type="compositionally biased region" description="Basic and acidic residues" evidence="1">
    <location>
        <begin position="47"/>
        <end position="71"/>
    </location>
</feature>
<evidence type="ECO:0000256" key="1">
    <source>
        <dbReference type="SAM" id="MobiDB-lite"/>
    </source>
</evidence>
<sequence length="639" mass="70863">MPFMEDDSTDSDTWSHCSGSSPRSTTTDATTVSTYQEYDGSQKRKREREILEPLPRKRSRMEPCFDGKAVRADPTPGTSTSRRLQKDEEVDSFGQLANSDAEKCGSLPTSIWKSVFAYLPPRSLGALLSVNTVFHRVLTGSPKPGVGPITREGIHKDSERIWTLARQRYHSHFPRPLHGYRELDMWKLESELELLGRSYLVPSMNHAMVKSVPAPRYRIFLRSHTEWLHAEIQKIAHDSGSAVVECWLKTYEMNARKRQRDATRWERWEATNERAKLFPVVGASPGRHSGASSPALSHRSSPTHRFHSPMSERRPSPARSDSSIMGKNRNRGPKNKGQNDASATGANAVPTGGHAAPMSRAVFNRQTQPALPWNTAHILPAFGSPSAIAAPRIPASNSAPATPISSFCRPAAPPVVPLFSNSTPSDGNTSTLLDAIKAITRPSVSTAQVPASTRPSLTSGQSPAASTPLAQPPRPTHTSPAPNATLVAPIAPTQPVQPVAARPERRQPSIHPEEIIKVEPDGLDPSRPTKLLRGTISSFETEERLRPEGAYGVSRIRYLPESHYRPRSRSPPGDRVRSYRERNYSRDYRGSHQYDYPVQPPAVRYAPHVLYDDYGNEYVCTGRRPTPYVLYEPSPPRGY</sequence>